<keyword evidence="3" id="KW-1185">Reference proteome</keyword>
<feature type="transmembrane region" description="Helical" evidence="1">
    <location>
        <begin position="6"/>
        <end position="26"/>
    </location>
</feature>
<accession>A0AAW2H0X6</accession>
<evidence type="ECO:0000313" key="2">
    <source>
        <dbReference type="EMBL" id="KAL0133195.1"/>
    </source>
</evidence>
<organism evidence="2 3">
    <name type="scientific">Cardiocondyla obscurior</name>
    <dbReference type="NCBI Taxonomy" id="286306"/>
    <lineage>
        <taxon>Eukaryota</taxon>
        <taxon>Metazoa</taxon>
        <taxon>Ecdysozoa</taxon>
        <taxon>Arthropoda</taxon>
        <taxon>Hexapoda</taxon>
        <taxon>Insecta</taxon>
        <taxon>Pterygota</taxon>
        <taxon>Neoptera</taxon>
        <taxon>Endopterygota</taxon>
        <taxon>Hymenoptera</taxon>
        <taxon>Apocrita</taxon>
        <taxon>Aculeata</taxon>
        <taxon>Formicoidea</taxon>
        <taxon>Formicidae</taxon>
        <taxon>Myrmicinae</taxon>
        <taxon>Cardiocondyla</taxon>
    </lineage>
</organism>
<dbReference type="EMBL" id="JADYXP020000001">
    <property type="protein sequence ID" value="KAL0133195.1"/>
    <property type="molecule type" value="Genomic_DNA"/>
</dbReference>
<dbReference type="AlphaFoldDB" id="A0AAW2H0X6"/>
<sequence>MTHYSYTSRYIITYTICIIFHVCIYVKTSFLNEKYGPSTYWLRKHLTS</sequence>
<comment type="caution">
    <text evidence="2">The sequence shown here is derived from an EMBL/GenBank/DDBJ whole genome shotgun (WGS) entry which is preliminary data.</text>
</comment>
<protein>
    <submittedName>
        <fullName evidence="2">Uncharacterized protein</fullName>
    </submittedName>
</protein>
<gene>
    <name evidence="2" type="ORF">PUN28_000746</name>
</gene>
<keyword evidence="1" id="KW-0812">Transmembrane</keyword>
<name>A0AAW2H0X6_9HYME</name>
<evidence type="ECO:0000313" key="3">
    <source>
        <dbReference type="Proteomes" id="UP001430953"/>
    </source>
</evidence>
<reference evidence="2 3" key="1">
    <citation type="submission" date="2023-03" db="EMBL/GenBank/DDBJ databases">
        <title>High recombination rates correlate with genetic variation in Cardiocondyla obscurior ants.</title>
        <authorList>
            <person name="Errbii M."/>
        </authorList>
    </citation>
    <scope>NUCLEOTIDE SEQUENCE [LARGE SCALE GENOMIC DNA]</scope>
    <source>
        <strain evidence="2">Alpha-2009</strain>
        <tissue evidence="2">Whole body</tissue>
    </source>
</reference>
<proteinExistence type="predicted"/>
<keyword evidence="1" id="KW-1133">Transmembrane helix</keyword>
<dbReference type="Proteomes" id="UP001430953">
    <property type="component" value="Unassembled WGS sequence"/>
</dbReference>
<keyword evidence="1" id="KW-0472">Membrane</keyword>
<evidence type="ECO:0000256" key="1">
    <source>
        <dbReference type="SAM" id="Phobius"/>
    </source>
</evidence>